<name>A0A8T9CEF3_9HELO</name>
<evidence type="ECO:0000313" key="2">
    <source>
        <dbReference type="EMBL" id="TVY83911.1"/>
    </source>
</evidence>
<organism evidence="2 3">
    <name type="scientific">Lachnellula suecica</name>
    <dbReference type="NCBI Taxonomy" id="602035"/>
    <lineage>
        <taxon>Eukaryota</taxon>
        <taxon>Fungi</taxon>
        <taxon>Dikarya</taxon>
        <taxon>Ascomycota</taxon>
        <taxon>Pezizomycotina</taxon>
        <taxon>Leotiomycetes</taxon>
        <taxon>Helotiales</taxon>
        <taxon>Lachnaceae</taxon>
        <taxon>Lachnellula</taxon>
    </lineage>
</organism>
<dbReference type="InterPro" id="IPR040151">
    <property type="entry name" value="Gfd2/YDR514C-like"/>
</dbReference>
<accession>A0A8T9CEF3</accession>
<dbReference type="Gene3D" id="3.30.420.10">
    <property type="entry name" value="Ribonuclease H-like superfamily/Ribonuclease H"/>
    <property type="match status" value="1"/>
</dbReference>
<feature type="domain" description="Gfd2/YDR514C-like C-terminal" evidence="1">
    <location>
        <begin position="73"/>
        <end position="222"/>
    </location>
</feature>
<dbReference type="GO" id="GO:0003676">
    <property type="term" value="F:nucleic acid binding"/>
    <property type="evidence" value="ECO:0007669"/>
    <property type="project" value="InterPro"/>
</dbReference>
<dbReference type="InterPro" id="IPR048519">
    <property type="entry name" value="Gfd2/YDR514C-like_C"/>
</dbReference>
<comment type="caution">
    <text evidence="2">The sequence shown here is derived from an EMBL/GenBank/DDBJ whole genome shotgun (WGS) entry which is preliminary data.</text>
</comment>
<dbReference type="InterPro" id="IPR012337">
    <property type="entry name" value="RNaseH-like_sf"/>
</dbReference>
<keyword evidence="3" id="KW-1185">Reference proteome</keyword>
<dbReference type="AlphaFoldDB" id="A0A8T9CEF3"/>
<gene>
    <name evidence="2" type="ORF">LSUE1_G001009</name>
</gene>
<reference evidence="2 3" key="1">
    <citation type="submission" date="2018-05" db="EMBL/GenBank/DDBJ databases">
        <title>Genome sequencing and assembly of the regulated plant pathogen Lachnellula willkommii and related sister species for the development of diagnostic species identification markers.</title>
        <authorList>
            <person name="Giroux E."/>
            <person name="Bilodeau G."/>
        </authorList>
    </citation>
    <scope>NUCLEOTIDE SEQUENCE [LARGE SCALE GENOMIC DNA]</scope>
    <source>
        <strain evidence="2 3">CBS 268.59</strain>
    </source>
</reference>
<dbReference type="EMBL" id="QGMK01000139">
    <property type="protein sequence ID" value="TVY83911.1"/>
    <property type="molecule type" value="Genomic_DNA"/>
</dbReference>
<dbReference type="PANTHER" id="PTHR28083:SF1">
    <property type="entry name" value="GOOD FOR FULL DBP5 ACTIVITY PROTEIN 2"/>
    <property type="match status" value="1"/>
</dbReference>
<dbReference type="Pfam" id="PF21762">
    <property type="entry name" value="DEDDh_C"/>
    <property type="match status" value="1"/>
</dbReference>
<evidence type="ECO:0000259" key="1">
    <source>
        <dbReference type="Pfam" id="PF21762"/>
    </source>
</evidence>
<protein>
    <recommendedName>
        <fullName evidence="1">Gfd2/YDR514C-like C-terminal domain-containing protein</fullName>
    </recommendedName>
</protein>
<dbReference type="OrthoDB" id="5953249at2759"/>
<proteinExistence type="predicted"/>
<dbReference type="InterPro" id="IPR036397">
    <property type="entry name" value="RNaseH_sf"/>
</dbReference>
<sequence length="267" mass="29576">MAIDPEIKPKRTAAFYQQLLQGSLGLPLTSDTSVEVPCQYPDAILVSIDFENGDKIEQCMKSGNMEKKLKIQAGVSILDTRDLSSSSSPPQETLKTYNIVLGHSSYKKHSERKFLFGKTEWLCGPAHLLNSIEKLVDRTRNIILVGHGLIKDHRVLKALGFDFKTSISGILDTQQMAYAILGKPEDRGSLRLKGVLEKLDCTFEGYHSAGNDANFTLRALLLLAVEDYSGHEESLDDGMKKRLENIKALGRSQLPIPVADVCDTELN</sequence>
<evidence type="ECO:0000313" key="3">
    <source>
        <dbReference type="Proteomes" id="UP000469558"/>
    </source>
</evidence>
<dbReference type="SUPFAM" id="SSF53098">
    <property type="entry name" value="Ribonuclease H-like"/>
    <property type="match status" value="1"/>
</dbReference>
<dbReference type="Proteomes" id="UP000469558">
    <property type="component" value="Unassembled WGS sequence"/>
</dbReference>
<dbReference type="PANTHER" id="PTHR28083">
    <property type="entry name" value="GOOD FOR FULL DBP5 ACTIVITY PROTEIN 2"/>
    <property type="match status" value="1"/>
</dbReference>